<evidence type="ECO:0000313" key="3">
    <source>
        <dbReference type="Proteomes" id="UP000185639"/>
    </source>
</evidence>
<dbReference type="InterPro" id="IPR029058">
    <property type="entry name" value="AB_hydrolase_fold"/>
</dbReference>
<accession>A0A1N7Q0D7</accession>
<dbReference type="RefSeq" id="WP_076517780.1">
    <property type="nucleotide sequence ID" value="NZ_FTOH01000012.1"/>
</dbReference>
<protein>
    <submittedName>
        <fullName evidence="2">Pimeloyl-ACP methyl ester carboxylesterase</fullName>
    </submittedName>
</protein>
<name>A0A1N7Q0D7_9GAMM</name>
<dbReference type="OrthoDB" id="5729753at2"/>
<dbReference type="Gene3D" id="3.40.50.1820">
    <property type="entry name" value="alpha/beta hydrolase"/>
    <property type="match status" value="1"/>
</dbReference>
<dbReference type="EMBL" id="FTOH01000012">
    <property type="protein sequence ID" value="SIT16149.1"/>
    <property type="molecule type" value="Genomic_DNA"/>
</dbReference>
<dbReference type="PANTHER" id="PTHR43194:SF2">
    <property type="entry name" value="PEROXISOMAL MEMBRANE PROTEIN LPX1"/>
    <property type="match status" value="1"/>
</dbReference>
<dbReference type="AlphaFoldDB" id="A0A1N7Q0D7"/>
<feature type="domain" description="AB hydrolase-1" evidence="1">
    <location>
        <begin position="8"/>
        <end position="251"/>
    </location>
</feature>
<dbReference type="InterPro" id="IPR000073">
    <property type="entry name" value="AB_hydrolase_1"/>
</dbReference>
<keyword evidence="3" id="KW-1185">Reference proteome</keyword>
<evidence type="ECO:0000313" key="2">
    <source>
        <dbReference type="EMBL" id="SIT16149.1"/>
    </source>
</evidence>
<dbReference type="InterPro" id="IPR050228">
    <property type="entry name" value="Carboxylesterase_BioH"/>
</dbReference>
<dbReference type="PANTHER" id="PTHR43194">
    <property type="entry name" value="HYDROLASE ALPHA/BETA FOLD FAMILY"/>
    <property type="match status" value="1"/>
</dbReference>
<dbReference type="Pfam" id="PF12697">
    <property type="entry name" value="Abhydrolase_6"/>
    <property type="match status" value="1"/>
</dbReference>
<gene>
    <name evidence="2" type="ORF">SAMN05421686_11274</name>
</gene>
<dbReference type="Proteomes" id="UP000185639">
    <property type="component" value="Unassembled WGS sequence"/>
</dbReference>
<sequence length="264" mass="30255">MTQALHIAHANGFTGGTYKVLANRLSEHYRVDAIDQIAHNPKYPVTDNWNHLVQELIHHFETQFNQPVIAVGHSLGGVLSLLVALRRPDLVKALIILDSPVMPAWQAHGMRFLKLTRLNERLFPIRRIEERKTEWADFDDAREYFSGKSLMKNFDPRCLEDYIRSGTREEDGVLKLTYDPQLEANIWRTIPHNIHSRVKGKLKVPAAVIGGRSSEYFKPVNGAYMKAIGMKLRWIEGTHMFPLENPEPTADLIHHTIRELLGGR</sequence>
<proteinExistence type="predicted"/>
<dbReference type="SUPFAM" id="SSF53474">
    <property type="entry name" value="alpha/beta-Hydrolases"/>
    <property type="match status" value="1"/>
</dbReference>
<reference evidence="3" key="1">
    <citation type="submission" date="2017-01" db="EMBL/GenBank/DDBJ databases">
        <authorList>
            <person name="Varghese N."/>
            <person name="Submissions S."/>
        </authorList>
    </citation>
    <scope>NUCLEOTIDE SEQUENCE [LARGE SCALE GENOMIC DNA]</scope>
    <source>
        <strain evidence="3">DSM 24913</strain>
    </source>
</reference>
<evidence type="ECO:0000259" key="1">
    <source>
        <dbReference type="Pfam" id="PF12697"/>
    </source>
</evidence>
<organism evidence="2 3">
    <name type="scientific">Thalassolituus maritimus</name>
    <dbReference type="NCBI Taxonomy" id="484498"/>
    <lineage>
        <taxon>Bacteria</taxon>
        <taxon>Pseudomonadati</taxon>
        <taxon>Pseudomonadota</taxon>
        <taxon>Gammaproteobacteria</taxon>
        <taxon>Oceanospirillales</taxon>
        <taxon>Oceanospirillaceae</taxon>
        <taxon>Thalassolituus</taxon>
    </lineage>
</organism>
<dbReference type="STRING" id="484498.SAMN05421686_11274"/>